<evidence type="ECO:0000256" key="1">
    <source>
        <dbReference type="ARBA" id="ARBA00023015"/>
    </source>
</evidence>
<dbReference type="RefSeq" id="WP_183338237.1">
    <property type="nucleotide sequence ID" value="NZ_JACHNU010000001.1"/>
</dbReference>
<evidence type="ECO:0000313" key="7">
    <source>
        <dbReference type="Proteomes" id="UP000585272"/>
    </source>
</evidence>
<dbReference type="PROSITE" id="PS50949">
    <property type="entry name" value="HTH_GNTR"/>
    <property type="match status" value="1"/>
</dbReference>
<dbReference type="PANTHER" id="PTHR43537">
    <property type="entry name" value="TRANSCRIPTIONAL REGULATOR, GNTR FAMILY"/>
    <property type="match status" value="1"/>
</dbReference>
<keyword evidence="2" id="KW-0238">DNA-binding</keyword>
<name>A0A840I710_9ACTN</name>
<dbReference type="AlphaFoldDB" id="A0A840I710"/>
<dbReference type="InterPro" id="IPR036390">
    <property type="entry name" value="WH_DNA-bd_sf"/>
</dbReference>
<evidence type="ECO:0000256" key="3">
    <source>
        <dbReference type="ARBA" id="ARBA00023163"/>
    </source>
</evidence>
<comment type="caution">
    <text evidence="6">The sequence shown here is derived from an EMBL/GenBank/DDBJ whole genome shotgun (WGS) entry which is preliminary data.</text>
</comment>
<feature type="region of interest" description="Disordered" evidence="4">
    <location>
        <begin position="1"/>
        <end position="40"/>
    </location>
</feature>
<keyword evidence="3" id="KW-0804">Transcription</keyword>
<proteinExistence type="predicted"/>
<dbReference type="Pfam" id="PF07729">
    <property type="entry name" value="FCD"/>
    <property type="match status" value="1"/>
</dbReference>
<dbReference type="SMART" id="SM00895">
    <property type="entry name" value="FCD"/>
    <property type="match status" value="1"/>
</dbReference>
<dbReference type="SMART" id="SM00345">
    <property type="entry name" value="HTH_GNTR"/>
    <property type="match status" value="1"/>
</dbReference>
<dbReference type="Pfam" id="PF00392">
    <property type="entry name" value="GntR"/>
    <property type="match status" value="1"/>
</dbReference>
<accession>A0A840I710</accession>
<dbReference type="InterPro" id="IPR008920">
    <property type="entry name" value="TF_FadR/GntR_C"/>
</dbReference>
<evidence type="ECO:0000313" key="6">
    <source>
        <dbReference type="EMBL" id="MBB4660696.1"/>
    </source>
</evidence>
<sequence length="301" mass="31871">MSSETTNGSSGAGGAADAGAGGAGASGAAERDAAGAGGFRPRRLTRASAATQIADQVRDAILRGELTAGARLPSEHELAEQYDVSRATVREAIKLLSAARLVESTRGASGGTFVVLPEPATVAASIGDTLSLWFASGSTSLAEVSEAREAIERICVRLAAHRRDDDDLRAIREAVERARDDDGDLDVFLRRDLDFHIAICRAAKNQVLELPMTAIHLIRPWTNTVVFDLLDRSRIAEQHAAILAAIEAGDPDAAERAFDVHMRHLAELRAAALRERGEDEVAIAALAAEPAHPAIEPPRRA</sequence>
<keyword evidence="6" id="KW-0670">Pyruvate</keyword>
<dbReference type="GO" id="GO:0003700">
    <property type="term" value="F:DNA-binding transcription factor activity"/>
    <property type="evidence" value="ECO:0007669"/>
    <property type="project" value="InterPro"/>
</dbReference>
<gene>
    <name evidence="6" type="ORF">BDZ31_000269</name>
</gene>
<dbReference type="PANTHER" id="PTHR43537:SF5">
    <property type="entry name" value="UXU OPERON TRANSCRIPTIONAL REGULATOR"/>
    <property type="match status" value="1"/>
</dbReference>
<reference evidence="6 7" key="1">
    <citation type="submission" date="2020-08" db="EMBL/GenBank/DDBJ databases">
        <title>Genomic Encyclopedia of Archaeal and Bacterial Type Strains, Phase II (KMG-II): from individual species to whole genera.</title>
        <authorList>
            <person name="Goeker M."/>
        </authorList>
    </citation>
    <scope>NUCLEOTIDE SEQUENCE [LARGE SCALE GENOMIC DNA]</scope>
    <source>
        <strain evidence="6 7">DSM 23288</strain>
    </source>
</reference>
<dbReference type="GO" id="GO:0003677">
    <property type="term" value="F:DNA binding"/>
    <property type="evidence" value="ECO:0007669"/>
    <property type="project" value="UniProtKB-KW"/>
</dbReference>
<dbReference type="SUPFAM" id="SSF48008">
    <property type="entry name" value="GntR ligand-binding domain-like"/>
    <property type="match status" value="1"/>
</dbReference>
<keyword evidence="7" id="KW-1185">Reference proteome</keyword>
<dbReference type="InterPro" id="IPR000524">
    <property type="entry name" value="Tscrpt_reg_HTH_GntR"/>
</dbReference>
<organism evidence="6 7">
    <name type="scientific">Conexibacter arvalis</name>
    <dbReference type="NCBI Taxonomy" id="912552"/>
    <lineage>
        <taxon>Bacteria</taxon>
        <taxon>Bacillati</taxon>
        <taxon>Actinomycetota</taxon>
        <taxon>Thermoleophilia</taxon>
        <taxon>Solirubrobacterales</taxon>
        <taxon>Conexibacteraceae</taxon>
        <taxon>Conexibacter</taxon>
    </lineage>
</organism>
<feature type="compositionally biased region" description="Gly residues" evidence="4">
    <location>
        <begin position="10"/>
        <end position="25"/>
    </location>
</feature>
<dbReference type="Gene3D" id="1.10.10.10">
    <property type="entry name" value="Winged helix-like DNA-binding domain superfamily/Winged helix DNA-binding domain"/>
    <property type="match status" value="1"/>
</dbReference>
<feature type="domain" description="HTH gntR-type" evidence="5">
    <location>
        <begin position="47"/>
        <end position="117"/>
    </location>
</feature>
<dbReference type="Gene3D" id="1.20.120.530">
    <property type="entry name" value="GntR ligand-binding domain-like"/>
    <property type="match status" value="1"/>
</dbReference>
<evidence type="ECO:0000256" key="4">
    <source>
        <dbReference type="SAM" id="MobiDB-lite"/>
    </source>
</evidence>
<protein>
    <submittedName>
        <fullName evidence="6">GntR family transcriptional repressor for pyruvate dehydrogenase complex</fullName>
    </submittedName>
</protein>
<dbReference type="SUPFAM" id="SSF46785">
    <property type="entry name" value="Winged helix' DNA-binding domain"/>
    <property type="match status" value="1"/>
</dbReference>
<dbReference type="PRINTS" id="PR00035">
    <property type="entry name" value="HTHGNTR"/>
</dbReference>
<evidence type="ECO:0000259" key="5">
    <source>
        <dbReference type="PROSITE" id="PS50949"/>
    </source>
</evidence>
<dbReference type="Proteomes" id="UP000585272">
    <property type="component" value="Unassembled WGS sequence"/>
</dbReference>
<dbReference type="InterPro" id="IPR011711">
    <property type="entry name" value="GntR_C"/>
</dbReference>
<dbReference type="EMBL" id="JACHNU010000001">
    <property type="protein sequence ID" value="MBB4660696.1"/>
    <property type="molecule type" value="Genomic_DNA"/>
</dbReference>
<keyword evidence="1" id="KW-0805">Transcription regulation</keyword>
<dbReference type="CDD" id="cd07377">
    <property type="entry name" value="WHTH_GntR"/>
    <property type="match status" value="1"/>
</dbReference>
<dbReference type="InterPro" id="IPR036388">
    <property type="entry name" value="WH-like_DNA-bd_sf"/>
</dbReference>
<evidence type="ECO:0000256" key="2">
    <source>
        <dbReference type="ARBA" id="ARBA00023125"/>
    </source>
</evidence>